<keyword evidence="2 5" id="KW-0378">Hydrolase</keyword>
<keyword evidence="4" id="KW-0732">Signal</keyword>
<dbReference type="Gene3D" id="3.20.20.80">
    <property type="entry name" value="Glycosidases"/>
    <property type="match status" value="1"/>
</dbReference>
<accession>A0A2G5KA15</accession>
<keyword evidence="3" id="KW-0326">Glycosidase</keyword>
<comment type="similarity">
    <text evidence="1">Belongs to the glycosyl hydrolase 25 family.</text>
</comment>
<protein>
    <submittedName>
        <fullName evidence="5">Glycoside hydrolase</fullName>
    </submittedName>
</protein>
<dbReference type="InterPro" id="IPR018077">
    <property type="entry name" value="Glyco_hydro_fam25_subgr"/>
</dbReference>
<dbReference type="SMART" id="SM00641">
    <property type="entry name" value="Glyco_25"/>
    <property type="match status" value="1"/>
</dbReference>
<dbReference type="EMBL" id="MDGM01000009">
    <property type="protein sequence ID" value="PIB25710.1"/>
    <property type="molecule type" value="Genomic_DNA"/>
</dbReference>
<dbReference type="GO" id="GO:0016052">
    <property type="term" value="P:carbohydrate catabolic process"/>
    <property type="evidence" value="ECO:0007669"/>
    <property type="project" value="TreeGrafter"/>
</dbReference>
<dbReference type="GO" id="GO:0016998">
    <property type="term" value="P:cell wall macromolecule catabolic process"/>
    <property type="evidence" value="ECO:0007669"/>
    <property type="project" value="InterPro"/>
</dbReference>
<dbReference type="SUPFAM" id="SSF51445">
    <property type="entry name" value="(Trans)glycosidases"/>
    <property type="match status" value="1"/>
</dbReference>
<name>A0A2G5KA15_9RHOB</name>
<feature type="signal peptide" evidence="4">
    <location>
        <begin position="1"/>
        <end position="20"/>
    </location>
</feature>
<dbReference type="InterPro" id="IPR017853">
    <property type="entry name" value="GH"/>
</dbReference>
<sequence>MIMRCVLLVLLFLAACGGRAPEPNTVAMSSNGTRFADSDPHDWQGRKPWQYAVHGIDVSKYQGDIDWRAVRRSGIKFAYIKATEGGDHLDETFKDNWRGAARAGVKRGAYHFYYFCRPAYQQANWFIQNVPKSRGALPPVLDMEWNHRSPTCRFRPEPAKVRSEMRVFLDRVEGAYGQRPVIYSTVDFYHRNELWRVRGYEFWLRSVASHPSKIYPNRPWAFWQYTGTGIVPGVPRPTDINVFSGGTQAWSSWVARNAR</sequence>
<dbReference type="PROSITE" id="PS51904">
    <property type="entry name" value="GLYCOSYL_HYDROL_F25_2"/>
    <property type="match status" value="1"/>
</dbReference>
<dbReference type="GO" id="GO:0003796">
    <property type="term" value="F:lysozyme activity"/>
    <property type="evidence" value="ECO:0007669"/>
    <property type="project" value="InterPro"/>
</dbReference>
<dbReference type="PROSITE" id="PS51257">
    <property type="entry name" value="PROKAR_LIPOPROTEIN"/>
    <property type="match status" value="1"/>
</dbReference>
<comment type="caution">
    <text evidence="5">The sequence shown here is derived from an EMBL/GenBank/DDBJ whole genome shotgun (WGS) entry which is preliminary data.</text>
</comment>
<proteinExistence type="inferred from homology"/>
<dbReference type="Proteomes" id="UP000231516">
    <property type="component" value="Unassembled WGS sequence"/>
</dbReference>
<dbReference type="RefSeq" id="WP_420818653.1">
    <property type="nucleotide sequence ID" value="NZ_MDGM01000009.1"/>
</dbReference>
<reference evidence="5 6" key="1">
    <citation type="submission" date="2016-08" db="EMBL/GenBank/DDBJ databases">
        <title>Draft genome of Amylibacter sp. strain 4G11.</title>
        <authorList>
            <person name="Wong S.-K."/>
            <person name="Hamasaki K."/>
            <person name="Yoshizawa S."/>
        </authorList>
    </citation>
    <scope>NUCLEOTIDE SEQUENCE [LARGE SCALE GENOMIC DNA]</scope>
    <source>
        <strain evidence="5 6">4G11</strain>
    </source>
</reference>
<keyword evidence="6" id="KW-1185">Reference proteome</keyword>
<evidence type="ECO:0000256" key="2">
    <source>
        <dbReference type="ARBA" id="ARBA00022801"/>
    </source>
</evidence>
<evidence type="ECO:0000256" key="1">
    <source>
        <dbReference type="ARBA" id="ARBA00010646"/>
    </source>
</evidence>
<evidence type="ECO:0000313" key="5">
    <source>
        <dbReference type="EMBL" id="PIB25710.1"/>
    </source>
</evidence>
<evidence type="ECO:0000313" key="6">
    <source>
        <dbReference type="Proteomes" id="UP000231516"/>
    </source>
</evidence>
<evidence type="ECO:0000256" key="4">
    <source>
        <dbReference type="SAM" id="SignalP"/>
    </source>
</evidence>
<dbReference type="CDD" id="cd06413">
    <property type="entry name" value="GH25_muramidase_1"/>
    <property type="match status" value="1"/>
</dbReference>
<dbReference type="GO" id="GO:0009253">
    <property type="term" value="P:peptidoglycan catabolic process"/>
    <property type="evidence" value="ECO:0007669"/>
    <property type="project" value="InterPro"/>
</dbReference>
<dbReference type="PANTHER" id="PTHR34135:SF2">
    <property type="entry name" value="LYSOZYME"/>
    <property type="match status" value="1"/>
</dbReference>
<feature type="chain" id="PRO_5013606319" evidence="4">
    <location>
        <begin position="21"/>
        <end position="259"/>
    </location>
</feature>
<organism evidence="5 6">
    <name type="scientific">Paramylibacter kogurei</name>
    <dbReference type="NCBI Taxonomy" id="1889778"/>
    <lineage>
        <taxon>Bacteria</taxon>
        <taxon>Pseudomonadati</taxon>
        <taxon>Pseudomonadota</taxon>
        <taxon>Alphaproteobacteria</taxon>
        <taxon>Rhodobacterales</taxon>
        <taxon>Paracoccaceae</taxon>
        <taxon>Paramylibacter</taxon>
    </lineage>
</organism>
<dbReference type="PANTHER" id="PTHR34135">
    <property type="entry name" value="LYSOZYME"/>
    <property type="match status" value="1"/>
</dbReference>
<gene>
    <name evidence="5" type="ORF">BFP76_00855</name>
</gene>
<dbReference type="AlphaFoldDB" id="A0A2G5KA15"/>
<evidence type="ECO:0000256" key="3">
    <source>
        <dbReference type="ARBA" id="ARBA00023295"/>
    </source>
</evidence>
<dbReference type="Pfam" id="PF01183">
    <property type="entry name" value="Glyco_hydro_25"/>
    <property type="match status" value="1"/>
</dbReference>
<dbReference type="InterPro" id="IPR002053">
    <property type="entry name" value="Glyco_hydro_25"/>
</dbReference>